<evidence type="ECO:0000313" key="6">
    <source>
        <dbReference type="EMBL" id="GHI53161.1"/>
    </source>
</evidence>
<keyword evidence="3 4" id="KW-0067">ATP-binding</keyword>
<keyword evidence="1" id="KW-0436">Ligase</keyword>
<evidence type="ECO:0000256" key="2">
    <source>
        <dbReference type="ARBA" id="ARBA00022741"/>
    </source>
</evidence>
<accession>A0ABQ3RBD5</accession>
<dbReference type="SUPFAM" id="SSF56059">
    <property type="entry name" value="Glutathione synthetase ATP-binding domain-like"/>
    <property type="match status" value="1"/>
</dbReference>
<comment type="caution">
    <text evidence="6">The sequence shown here is derived from an EMBL/GenBank/DDBJ whole genome shotgun (WGS) entry which is preliminary data.</text>
</comment>
<sequence>MSESRTRVLVLGRDKEWARRAMSMFSDTHEFVRLPSGAERHDRLPGPGLLRAADELMSRRPFAAVVATSESTMLAAGFLRSQYGLPGLDYQQSLLVTNKWRMRGRLGSVVPSPRAWLSGRFLTDEPELTAGATDVVVKPIASSASRDVRRMPVDRARTWLADQDGLWLVEEAVAVEREFHCDGVFHDGRVSWLVISEYDRPALQTTGTWGTSFLRRDDPLRPRLTDLTRRVIEALDAGDGVFHVEFLYDGAQLSFGEVGARPAGAGWGELLRVTTGADIWAAFVAAQLGLDHLGFAPGHPAAEISGMLWARPNADGSLPLPAAQAGRLPGVVLIGEGNMTRGADPTNSCDFEYRAYYEGLTAEGAARLRTAITAPSGAGPVPAGIGTAP</sequence>
<evidence type="ECO:0000256" key="3">
    <source>
        <dbReference type="ARBA" id="ARBA00022840"/>
    </source>
</evidence>
<reference evidence="7" key="1">
    <citation type="submission" date="2023-07" db="EMBL/GenBank/DDBJ databases">
        <title>Whole genome shotgun sequence of Streptomyces achromogenes subsp. rubradiris NBRC 14000.</title>
        <authorList>
            <person name="Komaki H."/>
            <person name="Tamura T."/>
        </authorList>
    </citation>
    <scope>NUCLEOTIDE SEQUENCE [LARGE SCALE GENOMIC DNA]</scope>
    <source>
        <strain evidence="7">NBRC 14000</strain>
    </source>
</reference>
<evidence type="ECO:0000313" key="7">
    <source>
        <dbReference type="Proteomes" id="UP000646738"/>
    </source>
</evidence>
<organism evidence="6 7">
    <name type="scientific">Streptomyces rubradiris</name>
    <name type="common">Streptomyces achromogenes subsp. rubradiris</name>
    <dbReference type="NCBI Taxonomy" id="285531"/>
    <lineage>
        <taxon>Bacteria</taxon>
        <taxon>Bacillati</taxon>
        <taxon>Actinomycetota</taxon>
        <taxon>Actinomycetes</taxon>
        <taxon>Kitasatosporales</taxon>
        <taxon>Streptomycetaceae</taxon>
        <taxon>Streptomyces</taxon>
    </lineage>
</organism>
<dbReference type="PANTHER" id="PTHR43585">
    <property type="entry name" value="FUMIPYRROLE BIOSYNTHESIS PROTEIN C"/>
    <property type="match status" value="1"/>
</dbReference>
<dbReference type="Proteomes" id="UP000646738">
    <property type="component" value="Unassembled WGS sequence"/>
</dbReference>
<gene>
    <name evidence="6" type="ORF">Srubr_30070</name>
</gene>
<dbReference type="EMBL" id="BNEA01000015">
    <property type="protein sequence ID" value="GHI53161.1"/>
    <property type="molecule type" value="Genomic_DNA"/>
</dbReference>
<proteinExistence type="predicted"/>
<evidence type="ECO:0000259" key="5">
    <source>
        <dbReference type="PROSITE" id="PS50975"/>
    </source>
</evidence>
<dbReference type="Gene3D" id="3.40.50.20">
    <property type="match status" value="1"/>
</dbReference>
<dbReference type="InterPro" id="IPR011761">
    <property type="entry name" value="ATP-grasp"/>
</dbReference>
<protein>
    <recommendedName>
        <fullName evidence="5">ATP-grasp domain-containing protein</fullName>
    </recommendedName>
</protein>
<dbReference type="PANTHER" id="PTHR43585:SF2">
    <property type="entry name" value="ATP-GRASP ENZYME FSQD"/>
    <property type="match status" value="1"/>
</dbReference>
<keyword evidence="2 4" id="KW-0547">Nucleotide-binding</keyword>
<evidence type="ECO:0000256" key="4">
    <source>
        <dbReference type="PROSITE-ProRule" id="PRU00409"/>
    </source>
</evidence>
<dbReference type="PROSITE" id="PS50975">
    <property type="entry name" value="ATP_GRASP"/>
    <property type="match status" value="1"/>
</dbReference>
<name>A0ABQ3RBD5_STRRR</name>
<evidence type="ECO:0000256" key="1">
    <source>
        <dbReference type="ARBA" id="ARBA00022598"/>
    </source>
</evidence>
<dbReference type="InterPro" id="IPR052032">
    <property type="entry name" value="ATP-dep_AA_Ligase"/>
</dbReference>
<keyword evidence="7" id="KW-1185">Reference proteome</keyword>
<dbReference type="RefSeq" id="WP_189997131.1">
    <property type="nucleotide sequence ID" value="NZ_BNCB01000012.1"/>
</dbReference>
<feature type="domain" description="ATP-grasp" evidence="5">
    <location>
        <begin position="100"/>
        <end position="288"/>
    </location>
</feature>
<dbReference type="Gene3D" id="3.30.470.20">
    <property type="entry name" value="ATP-grasp fold, B domain"/>
    <property type="match status" value="1"/>
</dbReference>